<dbReference type="InterPro" id="IPR050275">
    <property type="entry name" value="PGM_Phosphatase"/>
</dbReference>
<geneLocation type="plasmid" evidence="1 2">
    <name>unnamed2</name>
</geneLocation>
<evidence type="ECO:0000313" key="1">
    <source>
        <dbReference type="EMBL" id="AWK89525.1"/>
    </source>
</evidence>
<keyword evidence="2" id="KW-1185">Reference proteome</keyword>
<dbReference type="InterPro" id="IPR013078">
    <property type="entry name" value="His_Pase_superF_clade-1"/>
</dbReference>
<dbReference type="SUPFAM" id="SSF53254">
    <property type="entry name" value="Phosphoglycerate mutase-like"/>
    <property type="match status" value="1"/>
</dbReference>
<dbReference type="Gene3D" id="3.40.50.1240">
    <property type="entry name" value="Phosphoglycerate mutase-like"/>
    <property type="match status" value="1"/>
</dbReference>
<reference evidence="2" key="1">
    <citation type="submission" date="2018-05" db="EMBL/GenBank/DDBJ databases">
        <title>Azospirillum thermophila sp. nov., a novel isolated from hot spring.</title>
        <authorList>
            <person name="Zhao Z."/>
        </authorList>
    </citation>
    <scope>NUCLEOTIDE SEQUENCE [LARGE SCALE GENOMIC DNA]</scope>
    <source>
        <strain evidence="2">CFH 70021</strain>
        <plasmid evidence="2">unnamed2</plasmid>
    </source>
</reference>
<gene>
    <name evidence="1" type="ORF">DEW08_26250</name>
</gene>
<proteinExistence type="predicted"/>
<accession>A0A2S2CYM9</accession>
<keyword evidence="1" id="KW-0614">Plasmid</keyword>
<dbReference type="Pfam" id="PF00300">
    <property type="entry name" value="His_Phos_1"/>
    <property type="match status" value="1"/>
</dbReference>
<dbReference type="PIRSF" id="PIRSF000709">
    <property type="entry name" value="6PFK_2-Ptase"/>
    <property type="match status" value="1"/>
</dbReference>
<dbReference type="SMART" id="SM00855">
    <property type="entry name" value="PGAM"/>
    <property type="match status" value="1"/>
</dbReference>
<dbReference type="OrthoDB" id="9781415at2"/>
<sequence length="203" mass="22731">MSGAKRLALLRHGVTEWNRQGRIQGRTDIPLDEEGRRRLDGLSLPEEWRAAALHASPLSRAVETAERLGGGRTVRRDPRLAEMGWGDWEGRRGVDLRADPQSGYRDLEEWGWNFRPPGGESPAEVRERLSGWLADLARMAEPAHLAVTHVGVIRVLLAMAWGWPFRGAPPFRVKRDRLYALALDPDGTLRPVSPPEGDRLPCA</sequence>
<organism evidence="1 2">
    <name type="scientific">Azospirillum thermophilum</name>
    <dbReference type="NCBI Taxonomy" id="2202148"/>
    <lineage>
        <taxon>Bacteria</taxon>
        <taxon>Pseudomonadati</taxon>
        <taxon>Pseudomonadota</taxon>
        <taxon>Alphaproteobacteria</taxon>
        <taxon>Rhodospirillales</taxon>
        <taxon>Azospirillaceae</taxon>
        <taxon>Azospirillum</taxon>
    </lineage>
</organism>
<dbReference type="AlphaFoldDB" id="A0A2S2CYM9"/>
<dbReference type="CDD" id="cd07067">
    <property type="entry name" value="HP_PGM_like"/>
    <property type="match status" value="1"/>
</dbReference>
<dbReference type="GO" id="GO:0005737">
    <property type="term" value="C:cytoplasm"/>
    <property type="evidence" value="ECO:0007669"/>
    <property type="project" value="TreeGrafter"/>
</dbReference>
<evidence type="ECO:0000313" key="2">
    <source>
        <dbReference type="Proteomes" id="UP000245629"/>
    </source>
</evidence>
<dbReference type="Proteomes" id="UP000245629">
    <property type="component" value="Plasmid unnamed2"/>
</dbReference>
<dbReference type="InterPro" id="IPR029033">
    <property type="entry name" value="His_PPase_superfam"/>
</dbReference>
<dbReference type="EMBL" id="CP029357">
    <property type="protein sequence ID" value="AWK89525.1"/>
    <property type="molecule type" value="Genomic_DNA"/>
</dbReference>
<dbReference type="GO" id="GO:0016791">
    <property type="term" value="F:phosphatase activity"/>
    <property type="evidence" value="ECO:0007669"/>
    <property type="project" value="TreeGrafter"/>
</dbReference>
<dbReference type="PANTHER" id="PTHR48100">
    <property type="entry name" value="BROAD-SPECIFICITY PHOSPHATASE YOR283W-RELATED"/>
    <property type="match status" value="1"/>
</dbReference>
<dbReference type="PANTHER" id="PTHR48100:SF1">
    <property type="entry name" value="HISTIDINE PHOSPHATASE FAMILY PROTEIN-RELATED"/>
    <property type="match status" value="1"/>
</dbReference>
<dbReference type="RefSeq" id="WP_109332907.1">
    <property type="nucleotide sequence ID" value="NZ_CP029357.1"/>
</dbReference>
<protein>
    <submittedName>
        <fullName evidence="1">Histidine phosphatase family protein</fullName>
    </submittedName>
</protein>
<name>A0A2S2CYM9_9PROT</name>
<dbReference type="KEGG" id="azz:DEW08_26250"/>